<accession>A0ABR1EW58</accession>
<organism evidence="1 2">
    <name type="scientific">Necator americanus</name>
    <name type="common">Human hookworm</name>
    <dbReference type="NCBI Taxonomy" id="51031"/>
    <lineage>
        <taxon>Eukaryota</taxon>
        <taxon>Metazoa</taxon>
        <taxon>Ecdysozoa</taxon>
        <taxon>Nematoda</taxon>
        <taxon>Chromadorea</taxon>
        <taxon>Rhabditida</taxon>
        <taxon>Rhabditina</taxon>
        <taxon>Rhabditomorpha</taxon>
        <taxon>Strongyloidea</taxon>
        <taxon>Ancylostomatidae</taxon>
        <taxon>Bunostominae</taxon>
        <taxon>Necator</taxon>
    </lineage>
</organism>
<name>A0ABR1EW58_NECAM</name>
<comment type="caution">
    <text evidence="1">The sequence shown here is derived from an EMBL/GenBank/DDBJ whole genome shotgun (WGS) entry which is preliminary data.</text>
</comment>
<keyword evidence="2" id="KW-1185">Reference proteome</keyword>
<dbReference type="Proteomes" id="UP001303046">
    <property type="component" value="Unassembled WGS sequence"/>
</dbReference>
<sequence>MFMSVLDRRSKASSIGNRMFPKPKQSYRRSYRCGAVFDAPEVQRRVFCSSTLAPHTLNRSANLFANWQFLAIHDDGSVILKTRVNFTCEGLNLYLIFFVIDSDVESASLSAITLTSWRKNSFVSFRYFQETPAGAPTLGRCEFIGSLQALSL</sequence>
<dbReference type="EMBL" id="JAVFWL010000006">
    <property type="protein sequence ID" value="KAK6766897.1"/>
    <property type="molecule type" value="Genomic_DNA"/>
</dbReference>
<evidence type="ECO:0000313" key="2">
    <source>
        <dbReference type="Proteomes" id="UP001303046"/>
    </source>
</evidence>
<reference evidence="1 2" key="1">
    <citation type="submission" date="2023-08" db="EMBL/GenBank/DDBJ databases">
        <title>A Necator americanus chromosomal reference genome.</title>
        <authorList>
            <person name="Ilik V."/>
            <person name="Petrzelkova K.J."/>
            <person name="Pardy F."/>
            <person name="Fuh T."/>
            <person name="Niatou-Singa F.S."/>
            <person name="Gouil Q."/>
            <person name="Baker L."/>
            <person name="Ritchie M.E."/>
            <person name="Jex A.R."/>
            <person name="Gazzola D."/>
            <person name="Li H."/>
            <person name="Toshio Fujiwara R."/>
            <person name="Zhan B."/>
            <person name="Aroian R.V."/>
            <person name="Pafco B."/>
            <person name="Schwarz E.M."/>
        </authorList>
    </citation>
    <scope>NUCLEOTIDE SEQUENCE [LARGE SCALE GENOMIC DNA]</scope>
    <source>
        <strain evidence="1 2">Aroian</strain>
        <tissue evidence="1">Whole animal</tissue>
    </source>
</reference>
<proteinExistence type="predicted"/>
<gene>
    <name evidence="1" type="primary">Necator_chrX.g26433</name>
    <name evidence="1" type="ORF">RB195_026266</name>
</gene>
<evidence type="ECO:0000313" key="1">
    <source>
        <dbReference type="EMBL" id="KAK6766897.1"/>
    </source>
</evidence>
<protein>
    <submittedName>
        <fullName evidence="1">Uncharacterized protein</fullName>
    </submittedName>
</protein>